<evidence type="ECO:0000256" key="1">
    <source>
        <dbReference type="ARBA" id="ARBA00007820"/>
    </source>
</evidence>
<name>A0A5N4CVA7_CAMDR</name>
<dbReference type="Pfam" id="PF01251">
    <property type="entry name" value="Ribosomal_S7e"/>
    <property type="match status" value="1"/>
</dbReference>
<gene>
    <name evidence="5" type="ORF">Cadr_000021214</name>
</gene>
<dbReference type="GO" id="GO:0003735">
    <property type="term" value="F:structural constituent of ribosome"/>
    <property type="evidence" value="ECO:0007669"/>
    <property type="project" value="InterPro"/>
</dbReference>
<keyword evidence="2 4" id="KW-0689">Ribosomal protein</keyword>
<evidence type="ECO:0000313" key="6">
    <source>
        <dbReference type="Proteomes" id="UP000299084"/>
    </source>
</evidence>
<dbReference type="Proteomes" id="UP000299084">
    <property type="component" value="Unassembled WGS sequence"/>
</dbReference>
<proteinExistence type="inferred from homology"/>
<comment type="caution">
    <text evidence="5">The sequence shown here is derived from an EMBL/GenBank/DDBJ whole genome shotgun (WGS) entry which is preliminary data.</text>
</comment>
<keyword evidence="3 4" id="KW-0687">Ribonucleoprotein</keyword>
<dbReference type="PANTHER" id="PTHR11278:SF0">
    <property type="entry name" value="SMALL RIBOSOMAL SUBUNIT PROTEIN ES7"/>
    <property type="match status" value="1"/>
</dbReference>
<organism evidence="5 6">
    <name type="scientific">Camelus dromedarius</name>
    <name type="common">Dromedary</name>
    <name type="synonym">Arabian camel</name>
    <dbReference type="NCBI Taxonomy" id="9838"/>
    <lineage>
        <taxon>Eukaryota</taxon>
        <taxon>Metazoa</taxon>
        <taxon>Chordata</taxon>
        <taxon>Craniata</taxon>
        <taxon>Vertebrata</taxon>
        <taxon>Euteleostomi</taxon>
        <taxon>Mammalia</taxon>
        <taxon>Eutheria</taxon>
        <taxon>Laurasiatheria</taxon>
        <taxon>Artiodactyla</taxon>
        <taxon>Tylopoda</taxon>
        <taxon>Camelidae</taxon>
        <taxon>Camelus</taxon>
    </lineage>
</organism>
<evidence type="ECO:0000313" key="5">
    <source>
        <dbReference type="EMBL" id="KAB1262781.1"/>
    </source>
</evidence>
<reference evidence="5 6" key="1">
    <citation type="journal article" date="2019" name="Mol. Ecol. Resour.">
        <title>Improving Illumina assemblies with Hi-C and long reads: an example with the North African dromedary.</title>
        <authorList>
            <person name="Elbers J.P."/>
            <person name="Rogers M.F."/>
            <person name="Perelman P.L."/>
            <person name="Proskuryakova A.A."/>
            <person name="Serdyukova N.A."/>
            <person name="Johnson W.E."/>
            <person name="Horin P."/>
            <person name="Corander J."/>
            <person name="Murphy D."/>
            <person name="Burger P.A."/>
        </authorList>
    </citation>
    <scope>NUCLEOTIDE SEQUENCE [LARGE SCALE GENOMIC DNA]</scope>
    <source>
        <strain evidence="5">Drom800</strain>
        <tissue evidence="5">Blood</tissue>
    </source>
</reference>
<dbReference type="InterPro" id="IPR000554">
    <property type="entry name" value="Ribosomal_eS7"/>
</dbReference>
<accession>A0A5N4CVA7</accession>
<evidence type="ECO:0000256" key="3">
    <source>
        <dbReference type="ARBA" id="ARBA00023274"/>
    </source>
</evidence>
<evidence type="ECO:0000256" key="4">
    <source>
        <dbReference type="RuleBase" id="RU364105"/>
    </source>
</evidence>
<comment type="similarity">
    <text evidence="1 4">Belongs to the eukaryotic ribosomal protein eS7 family.</text>
</comment>
<evidence type="ECO:0000256" key="2">
    <source>
        <dbReference type="ARBA" id="ARBA00022980"/>
    </source>
</evidence>
<dbReference type="STRING" id="9838.ENSCDRP00005021055"/>
<dbReference type="GO" id="GO:0030686">
    <property type="term" value="C:90S preribosome"/>
    <property type="evidence" value="ECO:0007669"/>
    <property type="project" value="TreeGrafter"/>
</dbReference>
<dbReference type="GO" id="GO:0022627">
    <property type="term" value="C:cytosolic small ribosomal subunit"/>
    <property type="evidence" value="ECO:0007669"/>
    <property type="project" value="TreeGrafter"/>
</dbReference>
<dbReference type="GO" id="GO:0006412">
    <property type="term" value="P:translation"/>
    <property type="evidence" value="ECO:0007669"/>
    <property type="project" value="InterPro"/>
</dbReference>
<dbReference type="GO" id="GO:0032040">
    <property type="term" value="C:small-subunit processome"/>
    <property type="evidence" value="ECO:0007669"/>
    <property type="project" value="TreeGrafter"/>
</dbReference>
<dbReference type="GO" id="GO:0042274">
    <property type="term" value="P:ribosomal small subunit biogenesis"/>
    <property type="evidence" value="ECO:0007669"/>
    <property type="project" value="TreeGrafter"/>
</dbReference>
<dbReference type="AlphaFoldDB" id="A0A5N4CVA7"/>
<sequence length="101" mass="11647">MFNSSVKIMKPNGEKLEEFKSSISQALLGMNLKAQLQKLKITVAKEIEVYGSQKAIVIFVTVPQLNSFQRIHVQLVRKLEKKFNRKHVVFIAQRRILPKPT</sequence>
<dbReference type="GO" id="GO:0006364">
    <property type="term" value="P:rRNA processing"/>
    <property type="evidence" value="ECO:0007669"/>
    <property type="project" value="TreeGrafter"/>
</dbReference>
<keyword evidence="6" id="KW-1185">Reference proteome</keyword>
<dbReference type="PANTHER" id="PTHR11278">
    <property type="entry name" value="40S RIBOSOMAL PROTEIN S7"/>
    <property type="match status" value="1"/>
</dbReference>
<protein>
    <recommendedName>
        <fullName evidence="4">40S ribosomal protein S7</fullName>
    </recommendedName>
</protein>
<dbReference type="EMBL" id="JWIN03000019">
    <property type="protein sequence ID" value="KAB1262781.1"/>
    <property type="molecule type" value="Genomic_DNA"/>
</dbReference>